<protein>
    <submittedName>
        <fullName evidence="12">General secretion pathway protein GspK</fullName>
    </submittedName>
</protein>
<keyword evidence="13" id="KW-1185">Reference proteome</keyword>
<dbReference type="InterPro" id="IPR049031">
    <property type="entry name" value="T2SSK_SAM-like_1st"/>
</dbReference>
<evidence type="ECO:0000313" key="13">
    <source>
        <dbReference type="Proteomes" id="UP000241074"/>
    </source>
</evidence>
<dbReference type="PANTHER" id="PTHR38831">
    <property type="entry name" value="TYPE II SECRETION SYSTEM PROTEIN K"/>
    <property type="match status" value="1"/>
</dbReference>
<evidence type="ECO:0000313" key="12">
    <source>
        <dbReference type="EMBL" id="AVP99697.1"/>
    </source>
</evidence>
<dbReference type="SUPFAM" id="SSF158544">
    <property type="entry name" value="GspK insert domain-like"/>
    <property type="match status" value="1"/>
</dbReference>
<keyword evidence="7" id="KW-0653">Protein transport</keyword>
<keyword evidence="6 10" id="KW-0812">Transmembrane</keyword>
<keyword evidence="3" id="KW-0813">Transport</keyword>
<accession>A0A2P1PXX5</accession>
<evidence type="ECO:0000256" key="1">
    <source>
        <dbReference type="ARBA" id="ARBA00004533"/>
    </source>
</evidence>
<dbReference type="Proteomes" id="UP000241074">
    <property type="component" value="Chromosome"/>
</dbReference>
<keyword evidence="8 10" id="KW-1133">Transmembrane helix</keyword>
<dbReference type="RefSeq" id="WP_106893616.1">
    <property type="nucleotide sequence ID" value="NZ_CP027860.1"/>
</dbReference>
<dbReference type="OrthoDB" id="9181871at2"/>
<evidence type="ECO:0000256" key="7">
    <source>
        <dbReference type="ARBA" id="ARBA00022927"/>
    </source>
</evidence>
<evidence type="ECO:0000256" key="6">
    <source>
        <dbReference type="ARBA" id="ARBA00022692"/>
    </source>
</evidence>
<gene>
    <name evidence="12" type="ORF">C7S18_22085</name>
</gene>
<dbReference type="Pfam" id="PF21687">
    <property type="entry name" value="T2SSK_1st"/>
    <property type="match status" value="1"/>
</dbReference>
<sequence length="298" mass="32352">MRSRSAQQGIAFIVVIWVLVLLAVLLSGFIVIARTEMLQSRHLFDGATARYAAEAGLSRVVREMLNPDINTRWVPDGRAYEFDFEGIQVKVEIQDESGKIDINQADETVFVPMFQQLGLDVIEAQRISDAIIDWRDVDNLTRPMGAEDDDYDAAGLPYGAADVPFTTVGELQQVLGMNYELFEKLEPEITIYGGSGRPSAAYASEFGLMLYPNMNAALAQQLVAQRRQINPADGTGTGLTLPDGTSILAGGGGGTYTVRSEAKLKNGAKTTLDATIRLGGAPGARAYSILKWREGSAR</sequence>
<dbReference type="AlphaFoldDB" id="A0A2P1PXX5"/>
<reference evidence="12 13" key="2">
    <citation type="submission" date="2018-03" db="EMBL/GenBank/DDBJ databases">
        <authorList>
            <person name="Keele B.F."/>
        </authorList>
    </citation>
    <scope>NUCLEOTIDE SEQUENCE [LARGE SCALE GENOMIC DNA]</scope>
    <source>
        <strain evidence="12 13">D13</strain>
    </source>
</reference>
<keyword evidence="9 10" id="KW-0472">Membrane</keyword>
<dbReference type="InterPro" id="IPR038072">
    <property type="entry name" value="GspK_central_sf"/>
</dbReference>
<evidence type="ECO:0000256" key="4">
    <source>
        <dbReference type="ARBA" id="ARBA00022475"/>
    </source>
</evidence>
<keyword evidence="5" id="KW-0997">Cell inner membrane</keyword>
<evidence type="ECO:0000256" key="5">
    <source>
        <dbReference type="ARBA" id="ARBA00022519"/>
    </source>
</evidence>
<reference evidence="12 13" key="1">
    <citation type="submission" date="2018-03" db="EMBL/GenBank/DDBJ databases">
        <title>Ahniella affigens gen. nov., sp. nov., a gammaproteobacterium isolated from sandy soil near a stream.</title>
        <authorList>
            <person name="Ko Y."/>
            <person name="Kim J.-H."/>
        </authorList>
    </citation>
    <scope>NUCLEOTIDE SEQUENCE [LARGE SCALE GENOMIC DNA]</scope>
    <source>
        <strain evidence="12 13">D13</strain>
    </source>
</reference>
<comment type="subcellular location">
    <subcellularLocation>
        <location evidence="1">Cell inner membrane</location>
    </subcellularLocation>
</comment>
<evidence type="ECO:0000256" key="10">
    <source>
        <dbReference type="SAM" id="Phobius"/>
    </source>
</evidence>
<dbReference type="GO" id="GO:0009306">
    <property type="term" value="P:protein secretion"/>
    <property type="evidence" value="ECO:0007669"/>
    <property type="project" value="InterPro"/>
</dbReference>
<evidence type="ECO:0000259" key="11">
    <source>
        <dbReference type="Pfam" id="PF21687"/>
    </source>
</evidence>
<evidence type="ECO:0000256" key="8">
    <source>
        <dbReference type="ARBA" id="ARBA00022989"/>
    </source>
</evidence>
<dbReference type="PANTHER" id="PTHR38831:SF2">
    <property type="entry name" value="TYPE II SECRETION SYSTEM PROTEIN K"/>
    <property type="match status" value="1"/>
</dbReference>
<organism evidence="12 13">
    <name type="scientific">Ahniella affigens</name>
    <dbReference type="NCBI Taxonomy" id="2021234"/>
    <lineage>
        <taxon>Bacteria</taxon>
        <taxon>Pseudomonadati</taxon>
        <taxon>Pseudomonadota</taxon>
        <taxon>Gammaproteobacteria</taxon>
        <taxon>Lysobacterales</taxon>
        <taxon>Rhodanobacteraceae</taxon>
        <taxon>Ahniella</taxon>
    </lineage>
</organism>
<feature type="transmembrane region" description="Helical" evidence="10">
    <location>
        <begin position="12"/>
        <end position="33"/>
    </location>
</feature>
<name>A0A2P1PXX5_9GAMM</name>
<proteinExistence type="inferred from homology"/>
<evidence type="ECO:0000256" key="3">
    <source>
        <dbReference type="ARBA" id="ARBA00022448"/>
    </source>
</evidence>
<evidence type="ECO:0000256" key="9">
    <source>
        <dbReference type="ARBA" id="ARBA00023136"/>
    </source>
</evidence>
<feature type="domain" description="T2SS protein K first SAM-like" evidence="11">
    <location>
        <begin position="102"/>
        <end position="192"/>
    </location>
</feature>
<comment type="similarity">
    <text evidence="2">Belongs to the GSP K family.</text>
</comment>
<dbReference type="Gene3D" id="1.10.40.60">
    <property type="entry name" value="EpsJ-like"/>
    <property type="match status" value="1"/>
</dbReference>
<evidence type="ECO:0000256" key="2">
    <source>
        <dbReference type="ARBA" id="ARBA00007246"/>
    </source>
</evidence>
<keyword evidence="4" id="KW-1003">Cell membrane</keyword>
<dbReference type="EMBL" id="CP027860">
    <property type="protein sequence ID" value="AVP99697.1"/>
    <property type="molecule type" value="Genomic_DNA"/>
</dbReference>
<dbReference type="GO" id="GO:0005886">
    <property type="term" value="C:plasma membrane"/>
    <property type="evidence" value="ECO:0007669"/>
    <property type="project" value="UniProtKB-SubCell"/>
</dbReference>
<dbReference type="InterPro" id="IPR005628">
    <property type="entry name" value="GspK"/>
</dbReference>
<dbReference type="KEGG" id="xba:C7S18_22085"/>